<dbReference type="EMBL" id="JAPNNL010000238">
    <property type="protein sequence ID" value="MDA0638464.1"/>
    <property type="molecule type" value="Genomic_DNA"/>
</dbReference>
<accession>A0ABT4SMX6</accession>
<comment type="caution">
    <text evidence="2">The sequence shown here is derived from an EMBL/GenBank/DDBJ whole genome shotgun (WGS) entry which is preliminary data.</text>
</comment>
<proteinExistence type="predicted"/>
<reference evidence="2" key="1">
    <citation type="submission" date="2022-11" db="EMBL/GenBank/DDBJ databases">
        <title>Nonomuraea corallina sp. nov., a new species of the genus Nonomuraea isolated from sea side sediment in Thai sea.</title>
        <authorList>
            <person name="Ngamcharungchit C."/>
            <person name="Matsumoto A."/>
            <person name="Suriyachadkun C."/>
            <person name="Panbangred W."/>
            <person name="Inahashi Y."/>
            <person name="Intra B."/>
        </authorList>
    </citation>
    <scope>NUCLEOTIDE SEQUENCE</scope>
    <source>
        <strain evidence="2">MCN248</strain>
    </source>
</reference>
<dbReference type="Proteomes" id="UP001144036">
    <property type="component" value="Unassembled WGS sequence"/>
</dbReference>
<keyword evidence="1" id="KW-0812">Transmembrane</keyword>
<feature type="transmembrane region" description="Helical" evidence="1">
    <location>
        <begin position="262"/>
        <end position="278"/>
    </location>
</feature>
<name>A0ABT4SMX6_9ACTN</name>
<protein>
    <recommendedName>
        <fullName evidence="4">DUF2157 domain-containing protein</fullName>
    </recommendedName>
</protein>
<organism evidence="2 3">
    <name type="scientific">Nonomuraea corallina</name>
    <dbReference type="NCBI Taxonomy" id="2989783"/>
    <lineage>
        <taxon>Bacteria</taxon>
        <taxon>Bacillati</taxon>
        <taxon>Actinomycetota</taxon>
        <taxon>Actinomycetes</taxon>
        <taxon>Streptosporangiales</taxon>
        <taxon>Streptosporangiaceae</taxon>
        <taxon>Nonomuraea</taxon>
    </lineage>
</organism>
<keyword evidence="1" id="KW-1133">Transmembrane helix</keyword>
<evidence type="ECO:0000313" key="3">
    <source>
        <dbReference type="Proteomes" id="UP001144036"/>
    </source>
</evidence>
<feature type="transmembrane region" description="Helical" evidence="1">
    <location>
        <begin position="229"/>
        <end position="250"/>
    </location>
</feature>
<keyword evidence="1" id="KW-0472">Membrane</keyword>
<feature type="transmembrane region" description="Helical" evidence="1">
    <location>
        <begin position="197"/>
        <end position="217"/>
    </location>
</feature>
<feature type="transmembrane region" description="Helical" evidence="1">
    <location>
        <begin position="285"/>
        <end position="302"/>
    </location>
</feature>
<feature type="non-terminal residue" evidence="2">
    <location>
        <position position="1"/>
    </location>
</feature>
<evidence type="ECO:0000313" key="2">
    <source>
        <dbReference type="EMBL" id="MDA0638464.1"/>
    </source>
</evidence>
<evidence type="ECO:0008006" key="4">
    <source>
        <dbReference type="Google" id="ProtNLM"/>
    </source>
</evidence>
<gene>
    <name evidence="2" type="ORF">OUY22_34085</name>
</gene>
<sequence>RSGPLLAGCPYGRHRMNEDELLERRYRAVLRLLPESYRREREDEMVAAFLEAAGHAPDADNPRPRWGEVGSVVALAVRLRLGGPDAAPRAFAHGAAVRLMALLGLAFLAAISVLTAVHQGSAVLAGVQQAGDLLTGAPGSADRLLFLLDAVESGCWVVAFTTLARGHSRTAGRIAVLALVAVAGSTAVRLAVDPAPWPQTFMWLTLTTVLVLVLLLGHHRDARPVALPWHRTAAPLAAGGVAGVFLPHTAPGTWSQLWTDPVGVGVSALAAGAVVCAVRRSSAPWRLALAMLAALLMAVRLMDLSDAYGPFLITGLAQVVLLAVLTVGLGLTGRRALPSAV</sequence>
<feature type="transmembrane region" description="Helical" evidence="1">
    <location>
        <begin position="308"/>
        <end position="331"/>
    </location>
</feature>
<feature type="transmembrane region" description="Helical" evidence="1">
    <location>
        <begin position="171"/>
        <end position="191"/>
    </location>
</feature>
<feature type="transmembrane region" description="Helical" evidence="1">
    <location>
        <begin position="99"/>
        <end position="124"/>
    </location>
</feature>
<evidence type="ECO:0000256" key="1">
    <source>
        <dbReference type="SAM" id="Phobius"/>
    </source>
</evidence>
<dbReference type="RefSeq" id="WP_408638248.1">
    <property type="nucleotide sequence ID" value="NZ_JAPNNL010000238.1"/>
</dbReference>
<keyword evidence="3" id="KW-1185">Reference proteome</keyword>